<sequence length="97" mass="10941">MTVKELLARIDSSELVEWQIYERMTGPLGAGRHDYLTAMVTSAVVNSQRGKKPPVALKKFVPQWERPTLTPAEMFARIREINNALGGIERPIEDGFD</sequence>
<dbReference type="InterPro" id="IPR009350">
    <property type="entry name" value="Phage_tail_T"/>
</dbReference>
<accession>A0A1B2HCT3</accession>
<keyword evidence="3" id="KW-1185">Reference proteome</keyword>
<dbReference type="Pfam" id="PF06223">
    <property type="entry name" value="Phage_tail_T"/>
    <property type="match status" value="1"/>
</dbReference>
<dbReference type="Proteomes" id="UP000093053">
    <property type="component" value="Chromosome"/>
</dbReference>
<dbReference type="AlphaFoldDB" id="A0A1B2HCT3"/>
<protein>
    <recommendedName>
        <fullName evidence="1">Minor tail T domain-containing protein</fullName>
    </recommendedName>
</protein>
<organism evidence="2 3">
    <name type="scientific">Lentzea guizhouensis</name>
    <dbReference type="NCBI Taxonomy" id="1586287"/>
    <lineage>
        <taxon>Bacteria</taxon>
        <taxon>Bacillati</taxon>
        <taxon>Actinomycetota</taxon>
        <taxon>Actinomycetes</taxon>
        <taxon>Pseudonocardiales</taxon>
        <taxon>Pseudonocardiaceae</taxon>
        <taxon>Lentzea</taxon>
    </lineage>
</organism>
<dbReference type="STRING" id="1586287.BBK82_04980"/>
<gene>
    <name evidence="2" type="ORF">BBK82_04980</name>
</gene>
<dbReference type="RefSeq" id="WP_065913940.1">
    <property type="nucleotide sequence ID" value="NZ_CP016793.1"/>
</dbReference>
<evidence type="ECO:0000259" key="1">
    <source>
        <dbReference type="Pfam" id="PF06223"/>
    </source>
</evidence>
<evidence type="ECO:0000313" key="2">
    <source>
        <dbReference type="EMBL" id="ANZ35530.1"/>
    </source>
</evidence>
<feature type="domain" description="Minor tail T" evidence="1">
    <location>
        <begin position="11"/>
        <end position="82"/>
    </location>
</feature>
<proteinExistence type="predicted"/>
<dbReference type="EMBL" id="CP016793">
    <property type="protein sequence ID" value="ANZ35530.1"/>
    <property type="molecule type" value="Genomic_DNA"/>
</dbReference>
<dbReference type="OrthoDB" id="4241224at2"/>
<reference evidence="2 3" key="1">
    <citation type="submission" date="2016-07" db="EMBL/GenBank/DDBJ databases">
        <title>Complete genome sequence of the Lentzea guizhouensis DHS C013.</title>
        <authorList>
            <person name="Cao C."/>
        </authorList>
    </citation>
    <scope>NUCLEOTIDE SEQUENCE [LARGE SCALE GENOMIC DNA]</scope>
    <source>
        <strain evidence="2 3">DHS C013</strain>
    </source>
</reference>
<evidence type="ECO:0000313" key="3">
    <source>
        <dbReference type="Proteomes" id="UP000093053"/>
    </source>
</evidence>
<dbReference type="KEGG" id="led:BBK82_04980"/>
<name>A0A1B2HCT3_9PSEU</name>